<keyword evidence="2" id="KW-1185">Reference proteome</keyword>
<proteinExistence type="predicted"/>
<evidence type="ECO:0000313" key="2">
    <source>
        <dbReference type="Proteomes" id="UP001164746"/>
    </source>
</evidence>
<accession>A0ABY7DEX9</accession>
<evidence type="ECO:0000313" key="1">
    <source>
        <dbReference type="EMBL" id="WAQ94900.1"/>
    </source>
</evidence>
<reference evidence="1" key="1">
    <citation type="submission" date="2022-11" db="EMBL/GenBank/DDBJ databases">
        <title>Centuries of genome instability and evolution in soft-shell clam transmissible cancer (bioRxiv).</title>
        <authorList>
            <person name="Hart S.F.M."/>
            <person name="Yonemitsu M.A."/>
            <person name="Giersch R.M."/>
            <person name="Beal B.F."/>
            <person name="Arriagada G."/>
            <person name="Davis B.W."/>
            <person name="Ostrander E.A."/>
            <person name="Goff S.P."/>
            <person name="Metzger M.J."/>
        </authorList>
    </citation>
    <scope>NUCLEOTIDE SEQUENCE</scope>
    <source>
        <strain evidence="1">MELC-2E11</strain>
        <tissue evidence="1">Siphon/mantle</tissue>
    </source>
</reference>
<dbReference type="EMBL" id="CP111012">
    <property type="protein sequence ID" value="WAQ94900.1"/>
    <property type="molecule type" value="Genomic_DNA"/>
</dbReference>
<name>A0ABY7DEX9_MYAAR</name>
<gene>
    <name evidence="1" type="ORF">MAR_007371</name>
</gene>
<protein>
    <submittedName>
        <fullName evidence="1">Uncharacterized protein</fullName>
    </submittedName>
</protein>
<dbReference type="Proteomes" id="UP001164746">
    <property type="component" value="Chromosome 1"/>
</dbReference>
<organism evidence="1 2">
    <name type="scientific">Mya arenaria</name>
    <name type="common">Soft-shell clam</name>
    <dbReference type="NCBI Taxonomy" id="6604"/>
    <lineage>
        <taxon>Eukaryota</taxon>
        <taxon>Metazoa</taxon>
        <taxon>Spiralia</taxon>
        <taxon>Lophotrochozoa</taxon>
        <taxon>Mollusca</taxon>
        <taxon>Bivalvia</taxon>
        <taxon>Autobranchia</taxon>
        <taxon>Heteroconchia</taxon>
        <taxon>Euheterodonta</taxon>
        <taxon>Imparidentia</taxon>
        <taxon>Neoheterodontei</taxon>
        <taxon>Myida</taxon>
        <taxon>Myoidea</taxon>
        <taxon>Myidae</taxon>
        <taxon>Mya</taxon>
    </lineage>
</organism>
<sequence>MNSVLCVFISGSYEEIPYCLFSFQVRLQPLHTVCVHFRFVCRHHLLFAPGSLFCFAAYGRFRTGETILADRSSFLTYSATAVSNVKMNCDNNSKFKFTTDDRCNLVD</sequence>